<keyword evidence="4" id="KW-1185">Reference proteome</keyword>
<evidence type="ECO:0000313" key="3">
    <source>
        <dbReference type="EMBL" id="RXG84749.1"/>
    </source>
</evidence>
<dbReference type="EMBL" id="RDRA01000055">
    <property type="protein sequence ID" value="RXG84749.1"/>
    <property type="molecule type" value="Genomic_DNA"/>
</dbReference>
<dbReference type="InterPro" id="IPR036291">
    <property type="entry name" value="NAD(P)-bd_dom_sf"/>
</dbReference>
<dbReference type="PANTHER" id="PTHR11941">
    <property type="entry name" value="ENOYL-COA HYDRATASE-RELATED"/>
    <property type="match status" value="1"/>
</dbReference>
<sequence length="608" mass="65264">MENTMIQGQNLAHRPEVLLSEMRERVLVLTINRQESYNSWTSVLRDELASKLIAADADENVDAAVLTGAGDRAFCAGQDLAELKEFADGANIEPFLQRLTRCYDSIRQFSKPLVAAINGVAAGSGFQLTQLCDYAIAHHGVRLGQTEVNSGLPSVFGTWLMSERIGSRAYELALQGRLMDATEAKQLGFIQEIVEQSKVLDAALETARRLSKQPRVAFKLSKAANRQFDQERYSTAMKMAVAAYREAFDTGASQKQINQFFESRNAEKTVRRPADAEKVATTSPLYLDASTVQACLSDEEIYETVSQTLRDLNSARVVKGPKAGFGVDINGDHLHMGSVSGCVLSSSAAGIKWFTVAERNPSRNLPRVPATILVCDAETGLLEGILNGTQLTSERTAAMAVAAASACVRRPLKKAAVVGAGAVGRALVKFLATTQPVDHIAVASLRESSARQACEAVSTALPQGVTLSATTDVRQTVSDADVVFTCTGVREDTDLVCASWLKDNVVVCTVGSRREVDVQLLSEAWIVVDDADGVRLRRSDFQEGGAGWNRIAGDIGSVMSGQLTLPPGDKKINLVLVGLGVLDIALSVRAIANARRKGLGIPLAVSPK</sequence>
<dbReference type="Gene3D" id="3.40.50.720">
    <property type="entry name" value="NAD(P)-binding Rossmann-like Domain"/>
    <property type="match status" value="1"/>
</dbReference>
<dbReference type="CDD" id="cd06558">
    <property type="entry name" value="crotonase-like"/>
    <property type="match status" value="1"/>
</dbReference>
<dbReference type="Proteomes" id="UP000289946">
    <property type="component" value="Unassembled WGS sequence"/>
</dbReference>
<dbReference type="Pfam" id="PF02423">
    <property type="entry name" value="OCD_Mu_crystall"/>
    <property type="match status" value="1"/>
</dbReference>
<reference evidence="3 4" key="1">
    <citation type="submission" date="2018-10" db="EMBL/GenBank/DDBJ databases">
        <title>Bradyrhizobium sp. nov., isolated from effective nodules of peanut in China.</title>
        <authorList>
            <person name="Li Y."/>
        </authorList>
    </citation>
    <scope>NUCLEOTIDE SEQUENCE [LARGE SCALE GENOMIC DNA]</scope>
    <source>
        <strain evidence="3 4">CCBAU 51781</strain>
    </source>
</reference>
<evidence type="ECO:0008006" key="5">
    <source>
        <dbReference type="Google" id="ProtNLM"/>
    </source>
</evidence>
<proteinExistence type="inferred from homology"/>
<dbReference type="SUPFAM" id="SSF52096">
    <property type="entry name" value="ClpP/crotonase"/>
    <property type="match status" value="1"/>
</dbReference>
<evidence type="ECO:0000313" key="4">
    <source>
        <dbReference type="Proteomes" id="UP000289946"/>
    </source>
</evidence>
<dbReference type="InterPro" id="IPR003462">
    <property type="entry name" value="ODC_Mu_crystall"/>
</dbReference>
<evidence type="ECO:0000256" key="1">
    <source>
        <dbReference type="ARBA" id="ARBA00008903"/>
    </source>
</evidence>
<dbReference type="Gene3D" id="3.90.226.10">
    <property type="entry name" value="2-enoyl-CoA Hydratase, Chain A, domain 1"/>
    <property type="match status" value="1"/>
</dbReference>
<comment type="similarity">
    <text evidence="1">Belongs to the ornithine cyclodeaminase/mu-crystallin family.</text>
</comment>
<comment type="caution">
    <text evidence="3">The sequence shown here is derived from an EMBL/GenBank/DDBJ whole genome shotgun (WGS) entry which is preliminary data.</text>
</comment>
<protein>
    <recommendedName>
        <fullName evidence="5">Enoyl-CoA hydratase/isomerase family protein</fullName>
    </recommendedName>
</protein>
<dbReference type="PANTHER" id="PTHR11941:SF54">
    <property type="entry name" value="ENOYL-COA HYDRATASE, MITOCHONDRIAL"/>
    <property type="match status" value="1"/>
</dbReference>
<dbReference type="SUPFAM" id="SSF51735">
    <property type="entry name" value="NAD(P)-binding Rossmann-fold domains"/>
    <property type="match status" value="1"/>
</dbReference>
<dbReference type="InterPro" id="IPR029045">
    <property type="entry name" value="ClpP/crotonase-like_dom_sf"/>
</dbReference>
<dbReference type="InterPro" id="IPR023401">
    <property type="entry name" value="ODC_N"/>
</dbReference>
<dbReference type="Pfam" id="PF00378">
    <property type="entry name" value="ECH_1"/>
    <property type="match status" value="1"/>
</dbReference>
<gene>
    <name evidence="3" type="ORF">EAS62_39455</name>
</gene>
<accession>A0ABY0D9H7</accession>
<comment type="catalytic activity">
    <reaction evidence="2">
        <text>a (3S)-3-hydroxyacyl-CoA + NAD(+) = a 3-oxoacyl-CoA + NADH + H(+)</text>
        <dbReference type="Rhea" id="RHEA:22432"/>
        <dbReference type="ChEBI" id="CHEBI:15378"/>
        <dbReference type="ChEBI" id="CHEBI:57318"/>
        <dbReference type="ChEBI" id="CHEBI:57540"/>
        <dbReference type="ChEBI" id="CHEBI:57945"/>
        <dbReference type="ChEBI" id="CHEBI:90726"/>
        <dbReference type="EC" id="1.1.1.35"/>
    </reaction>
</comment>
<dbReference type="InterPro" id="IPR001753">
    <property type="entry name" value="Enoyl-CoA_hydra/iso"/>
</dbReference>
<organism evidence="3 4">
    <name type="scientific">Bradyrhizobium zhanjiangense</name>
    <dbReference type="NCBI Taxonomy" id="1325107"/>
    <lineage>
        <taxon>Bacteria</taxon>
        <taxon>Pseudomonadati</taxon>
        <taxon>Pseudomonadota</taxon>
        <taxon>Alphaproteobacteria</taxon>
        <taxon>Hyphomicrobiales</taxon>
        <taxon>Nitrobacteraceae</taxon>
        <taxon>Bradyrhizobium</taxon>
    </lineage>
</organism>
<dbReference type="Gene3D" id="3.30.1780.10">
    <property type="entry name" value="ornithine cyclodeaminase, domain 1"/>
    <property type="match status" value="1"/>
</dbReference>
<evidence type="ECO:0000256" key="2">
    <source>
        <dbReference type="ARBA" id="ARBA00049556"/>
    </source>
</evidence>
<name>A0ABY0D9H7_9BRAD</name>